<sequence length="114" mass="12695">MPLLVTAYVKISPLLLDHRWFGYHGDSTSDNPDGSGKCVLLSGLINATHLELEAADGVHIFKLDLACCPIFNKLKTLLVNEWVVGRDFCALLCFLQHTPVLEKLIILLHEIKSL</sequence>
<dbReference type="PANTHER" id="PTHR34223">
    <property type="entry name" value="OS11G0201299 PROTEIN"/>
    <property type="match status" value="1"/>
</dbReference>
<protein>
    <submittedName>
        <fullName evidence="1">Uncharacterized protein</fullName>
    </submittedName>
</protein>
<dbReference type="Proteomes" id="UP000324705">
    <property type="component" value="Chromosome 4B"/>
</dbReference>
<proteinExistence type="predicted"/>
<name>A0A9R0SXH3_TRITD</name>
<dbReference type="Gramene" id="TRITD4Bv1G037940.1">
    <property type="protein sequence ID" value="TRITD4Bv1G037940.1"/>
    <property type="gene ID" value="TRITD4Bv1G037940"/>
</dbReference>
<dbReference type="AlphaFoldDB" id="A0A9R0SXH3"/>
<dbReference type="PANTHER" id="PTHR34223:SF111">
    <property type="entry name" value="F-BOX DOMAIN CONTAINING PROTEIN, EXPRESSED"/>
    <property type="match status" value="1"/>
</dbReference>
<evidence type="ECO:0000313" key="2">
    <source>
        <dbReference type="Proteomes" id="UP000324705"/>
    </source>
</evidence>
<evidence type="ECO:0000313" key="1">
    <source>
        <dbReference type="EMBL" id="VAI03271.1"/>
    </source>
</evidence>
<keyword evidence="2" id="KW-1185">Reference proteome</keyword>
<gene>
    <name evidence="1" type="ORF">TRITD_4Bv1G037940</name>
</gene>
<dbReference type="EMBL" id="LT934118">
    <property type="protein sequence ID" value="VAI03271.1"/>
    <property type="molecule type" value="Genomic_DNA"/>
</dbReference>
<dbReference type="InterPro" id="IPR053197">
    <property type="entry name" value="F-box_SCFL_complex_component"/>
</dbReference>
<reference evidence="1 2" key="1">
    <citation type="submission" date="2017-09" db="EMBL/GenBank/DDBJ databases">
        <authorList>
            <consortium name="International Durum Wheat Genome Sequencing Consortium (IDWGSC)"/>
            <person name="Milanesi L."/>
        </authorList>
    </citation>
    <scope>NUCLEOTIDE SEQUENCE [LARGE SCALE GENOMIC DNA]</scope>
    <source>
        <strain evidence="2">cv. Svevo</strain>
    </source>
</reference>
<accession>A0A9R0SXH3</accession>
<organism evidence="1 2">
    <name type="scientific">Triticum turgidum subsp. durum</name>
    <name type="common">Durum wheat</name>
    <name type="synonym">Triticum durum</name>
    <dbReference type="NCBI Taxonomy" id="4567"/>
    <lineage>
        <taxon>Eukaryota</taxon>
        <taxon>Viridiplantae</taxon>
        <taxon>Streptophyta</taxon>
        <taxon>Embryophyta</taxon>
        <taxon>Tracheophyta</taxon>
        <taxon>Spermatophyta</taxon>
        <taxon>Magnoliopsida</taxon>
        <taxon>Liliopsida</taxon>
        <taxon>Poales</taxon>
        <taxon>Poaceae</taxon>
        <taxon>BOP clade</taxon>
        <taxon>Pooideae</taxon>
        <taxon>Triticodae</taxon>
        <taxon>Triticeae</taxon>
        <taxon>Triticinae</taxon>
        <taxon>Triticum</taxon>
    </lineage>
</organism>